<evidence type="ECO:0000313" key="3">
    <source>
        <dbReference type="Proteomes" id="UP000694863"/>
    </source>
</evidence>
<reference evidence="4" key="1">
    <citation type="submission" date="2025-08" db="UniProtKB">
        <authorList>
            <consortium name="RefSeq"/>
        </authorList>
    </citation>
    <scope>IDENTIFICATION</scope>
</reference>
<dbReference type="Proteomes" id="UP000694863">
    <property type="component" value="Unplaced"/>
</dbReference>
<dbReference type="PANTHER" id="PTHR11736">
    <property type="entry name" value="MELANOMA-ASSOCIATED ANTIGEN MAGE ANTIGEN"/>
    <property type="match status" value="1"/>
</dbReference>
<protein>
    <submittedName>
        <fullName evidence="4">Melanoma-associated antigen B16-like</fullName>
    </submittedName>
</protein>
<accession>A0ABM0J8N5</accession>
<dbReference type="InterPro" id="IPR041899">
    <property type="entry name" value="MAGE_WH2"/>
</dbReference>
<dbReference type="Gene3D" id="1.10.10.1210">
    <property type="entry name" value="MAGE homology domain, winged helix WH2 motif"/>
    <property type="match status" value="1"/>
</dbReference>
<evidence type="ECO:0000259" key="2">
    <source>
        <dbReference type="PROSITE" id="PS50838"/>
    </source>
</evidence>
<dbReference type="GeneID" id="101641706"/>
<evidence type="ECO:0000256" key="1">
    <source>
        <dbReference type="SAM" id="MobiDB-lite"/>
    </source>
</evidence>
<dbReference type="InterPro" id="IPR021072">
    <property type="entry name" value="MAGE_N"/>
</dbReference>
<dbReference type="SMART" id="SM01392">
    <property type="entry name" value="MAGE_N"/>
    <property type="match status" value="1"/>
</dbReference>
<feature type="domain" description="MAGE" evidence="2">
    <location>
        <begin position="103"/>
        <end position="302"/>
    </location>
</feature>
<feature type="region of interest" description="Disordered" evidence="1">
    <location>
        <begin position="48"/>
        <end position="95"/>
    </location>
</feature>
<dbReference type="InterPro" id="IPR041898">
    <property type="entry name" value="MAGE_WH1"/>
</dbReference>
<dbReference type="Pfam" id="PF01454">
    <property type="entry name" value="MAGE"/>
    <property type="match status" value="1"/>
</dbReference>
<keyword evidence="3" id="KW-1185">Reference proteome</keyword>
<gene>
    <name evidence="4" type="primary">LOC101641706</name>
</gene>
<name>A0ABM0J8N5_ECHTE</name>
<sequence length="320" mass="36570">MSQSGASPYYICDQSLVSGNEQDETPISNVAEEGIISSVVISGLLEEAPTTESSNTPQGSQSPCLSSTTSLNRSDESFSNQEDEKNPSTLMPMPDTKNLSAYLDEKMTLLVQFMLIKYQQREMITKEDILKVVIREYEEYFLEIFTMACKRMELVFGIETREMGTASHCYIVCNAMGLTYFKMRSGEETLPRNGLLLFILGVIFMKGNRAPEKEIWKLFNRMGIYSGKNHILYGEPRKFITSDLVMEMYLEYQQIPKSYPVSYEFLWGPRAHAEINKVKFLEYLAKINDSDTPVYSSQYEAALRDEEEKAKISPRLITPH</sequence>
<dbReference type="InterPro" id="IPR037445">
    <property type="entry name" value="MAGE"/>
</dbReference>
<dbReference type="RefSeq" id="XP_004717305.1">
    <property type="nucleotide sequence ID" value="XM_004717248.1"/>
</dbReference>
<dbReference type="PANTHER" id="PTHR11736:SF14">
    <property type="entry name" value="NSE3 HOMOLOG, SMC5-SMC6 COMPLEX COMPONENT"/>
    <property type="match status" value="1"/>
</dbReference>
<dbReference type="SMART" id="SM01373">
    <property type="entry name" value="MAGE"/>
    <property type="match status" value="1"/>
</dbReference>
<dbReference type="Gene3D" id="1.10.10.1200">
    <property type="entry name" value="MAGE homology domain, winged helix WH1 motif"/>
    <property type="match status" value="1"/>
</dbReference>
<dbReference type="PROSITE" id="PS50838">
    <property type="entry name" value="MAGE"/>
    <property type="match status" value="1"/>
</dbReference>
<feature type="compositionally biased region" description="Polar residues" evidence="1">
    <location>
        <begin position="50"/>
        <end position="80"/>
    </location>
</feature>
<evidence type="ECO:0000313" key="4">
    <source>
        <dbReference type="RefSeq" id="XP_004717305.1"/>
    </source>
</evidence>
<proteinExistence type="predicted"/>
<organism evidence="3 4">
    <name type="scientific">Echinops telfairi</name>
    <name type="common">Lesser hedgehog tenrec</name>
    <dbReference type="NCBI Taxonomy" id="9371"/>
    <lineage>
        <taxon>Eukaryota</taxon>
        <taxon>Metazoa</taxon>
        <taxon>Chordata</taxon>
        <taxon>Craniata</taxon>
        <taxon>Vertebrata</taxon>
        <taxon>Euteleostomi</taxon>
        <taxon>Mammalia</taxon>
        <taxon>Eutheria</taxon>
        <taxon>Afrotheria</taxon>
        <taxon>Tenrecidae</taxon>
        <taxon>Tenrecinae</taxon>
        <taxon>Echinops</taxon>
    </lineage>
</organism>
<dbReference type="InterPro" id="IPR002190">
    <property type="entry name" value="MHD_dom"/>
</dbReference>